<dbReference type="NCBIfam" id="TIGR00348">
    <property type="entry name" value="hsdR"/>
    <property type="match status" value="1"/>
</dbReference>
<feature type="coiled-coil region" evidence="11">
    <location>
        <begin position="524"/>
        <end position="554"/>
    </location>
</feature>
<dbReference type="InterPro" id="IPR040980">
    <property type="entry name" value="SWI2_SNF2"/>
</dbReference>
<comment type="catalytic activity">
    <reaction evidence="1 10">
        <text>Endonucleolytic cleavage of DNA to give random double-stranded fragments with terminal 5'-phosphates, ATP is simultaneously hydrolyzed.</text>
        <dbReference type="EC" id="3.1.21.3"/>
    </reaction>
</comment>
<keyword evidence="4 10" id="KW-0547">Nucleotide-binding</keyword>
<comment type="subunit">
    <text evidence="10">The type I restriction/modification system is composed of three polypeptides R, M and S.</text>
</comment>
<evidence type="ECO:0000313" key="14">
    <source>
        <dbReference type="Proteomes" id="UP000002482"/>
    </source>
</evidence>
<protein>
    <recommendedName>
        <fullName evidence="10">Type I restriction enzyme endonuclease subunit</fullName>
        <shortName evidence="10">R protein</shortName>
        <ecNumber evidence="10">3.1.21.3</ecNumber>
    </recommendedName>
</protein>
<evidence type="ECO:0000256" key="10">
    <source>
        <dbReference type="RuleBase" id="RU364115"/>
    </source>
</evidence>
<evidence type="ECO:0000256" key="1">
    <source>
        <dbReference type="ARBA" id="ARBA00000851"/>
    </source>
</evidence>
<reference evidence="13" key="1">
    <citation type="submission" date="2011-02" db="EMBL/GenBank/DDBJ databases">
        <title>Complete sequence of Acidovorax avenae subsp. avenae ATCC 19860.</title>
        <authorList>
            <consortium name="US DOE Joint Genome Institute"/>
            <person name="Lucas S."/>
            <person name="Copeland A."/>
            <person name="Lapidus A."/>
            <person name="Cheng J.-F."/>
            <person name="Goodwin L."/>
            <person name="Pitluck S."/>
            <person name="Chertkov O."/>
            <person name="Held B."/>
            <person name="Detter J.C."/>
            <person name="Han C."/>
            <person name="Tapia R."/>
            <person name="Land M."/>
            <person name="Hauser L."/>
            <person name="Kyrpides N."/>
            <person name="Ivanova N."/>
            <person name="Ovchinnikova G."/>
            <person name="Pagani I."/>
            <person name="Gordon S."/>
            <person name="Woyke T."/>
        </authorList>
    </citation>
    <scope>NUCLEOTIDE SEQUENCE</scope>
    <source>
        <strain evidence="13">ATCC 19860</strain>
    </source>
</reference>
<keyword evidence="6" id="KW-0255">Endonuclease</keyword>
<dbReference type="Gene3D" id="3.40.50.300">
    <property type="entry name" value="P-loop containing nucleotide triphosphate hydrolases"/>
    <property type="match status" value="4"/>
</dbReference>
<dbReference type="AlphaFoldDB" id="F0QBT4"/>
<comment type="similarity">
    <text evidence="2 10">Belongs to the HsdR family.</text>
</comment>
<comment type="function">
    <text evidence="10">Subunit R is required for both nuclease and ATPase activities, but not for modification.</text>
</comment>
<dbReference type="Pfam" id="PF04313">
    <property type="entry name" value="HSDR_N"/>
    <property type="match status" value="1"/>
</dbReference>
<evidence type="ECO:0000256" key="2">
    <source>
        <dbReference type="ARBA" id="ARBA00008598"/>
    </source>
</evidence>
<dbReference type="InterPro" id="IPR007409">
    <property type="entry name" value="Restrct_endonuc_type1_HsdR_N"/>
</dbReference>
<dbReference type="InterPro" id="IPR004473">
    <property type="entry name" value="Restrct_endonuc_typeI_HsdR"/>
</dbReference>
<dbReference type="KEGG" id="aaa:Acav_4671"/>
<evidence type="ECO:0000256" key="5">
    <source>
        <dbReference type="ARBA" id="ARBA00022747"/>
    </source>
</evidence>
<dbReference type="PANTHER" id="PTHR30195:SF15">
    <property type="entry name" value="TYPE I RESTRICTION ENZYME HINDI ENDONUCLEASE SUBUNIT"/>
    <property type="match status" value="1"/>
</dbReference>
<dbReference type="CDD" id="cd22332">
    <property type="entry name" value="HsdR_N"/>
    <property type="match status" value="1"/>
</dbReference>
<dbReference type="PANTHER" id="PTHR30195">
    <property type="entry name" value="TYPE I SITE-SPECIFIC DEOXYRIBONUCLEASE PROTEIN SUBUNIT M AND R"/>
    <property type="match status" value="1"/>
</dbReference>
<keyword evidence="3" id="KW-0540">Nuclease</keyword>
<dbReference type="InterPro" id="IPR027417">
    <property type="entry name" value="P-loop_NTPase"/>
</dbReference>
<keyword evidence="9 10" id="KW-0238">DNA-binding</keyword>
<keyword evidence="11" id="KW-0175">Coiled coil</keyword>
<dbReference type="SMART" id="SM00487">
    <property type="entry name" value="DEXDc"/>
    <property type="match status" value="1"/>
</dbReference>
<dbReference type="RefSeq" id="WP_013597011.1">
    <property type="nucleotide sequence ID" value="NC_015138.1"/>
</dbReference>
<dbReference type="CDD" id="cd18030">
    <property type="entry name" value="DEXHc_RE_I_HsdR"/>
    <property type="match status" value="1"/>
</dbReference>
<dbReference type="InterPro" id="IPR021810">
    <property type="entry name" value="T1RH-like_C"/>
</dbReference>
<evidence type="ECO:0000256" key="3">
    <source>
        <dbReference type="ARBA" id="ARBA00022722"/>
    </source>
</evidence>
<dbReference type="Proteomes" id="UP000002482">
    <property type="component" value="Chromosome"/>
</dbReference>
<evidence type="ECO:0000256" key="11">
    <source>
        <dbReference type="SAM" id="Coils"/>
    </source>
</evidence>
<keyword evidence="8 10" id="KW-0067">ATP-binding</keyword>
<evidence type="ECO:0000256" key="6">
    <source>
        <dbReference type="ARBA" id="ARBA00022759"/>
    </source>
</evidence>
<dbReference type="EMBL" id="CP002521">
    <property type="protein sequence ID" value="ADX48550.1"/>
    <property type="molecule type" value="Genomic_DNA"/>
</dbReference>
<dbReference type="GeneID" id="34237406"/>
<evidence type="ECO:0000256" key="7">
    <source>
        <dbReference type="ARBA" id="ARBA00022801"/>
    </source>
</evidence>
<dbReference type="Pfam" id="PF18766">
    <property type="entry name" value="SWI2_SNF2"/>
    <property type="match status" value="1"/>
</dbReference>
<evidence type="ECO:0000313" key="13">
    <source>
        <dbReference type="EMBL" id="ADX48550.1"/>
    </source>
</evidence>
<evidence type="ECO:0000256" key="4">
    <source>
        <dbReference type="ARBA" id="ARBA00022741"/>
    </source>
</evidence>
<keyword evidence="5 10" id="KW-0680">Restriction system</keyword>
<evidence type="ECO:0000256" key="8">
    <source>
        <dbReference type="ARBA" id="ARBA00022840"/>
    </source>
</evidence>
<dbReference type="CDD" id="cd18800">
    <property type="entry name" value="SF2_C_EcoR124I-like"/>
    <property type="match status" value="1"/>
</dbReference>
<dbReference type="Pfam" id="PF11867">
    <property type="entry name" value="T1RH-like_C"/>
    <property type="match status" value="1"/>
</dbReference>
<name>F0QBT4_PARA1</name>
<dbReference type="GO" id="GO:0003677">
    <property type="term" value="F:DNA binding"/>
    <property type="evidence" value="ECO:0007669"/>
    <property type="project" value="UniProtKB-KW"/>
</dbReference>
<dbReference type="GO" id="GO:0009307">
    <property type="term" value="P:DNA restriction-modification system"/>
    <property type="evidence" value="ECO:0007669"/>
    <property type="project" value="UniProtKB-KW"/>
</dbReference>
<gene>
    <name evidence="13" type="ordered locus">Acav_4671</name>
</gene>
<dbReference type="OrthoDB" id="9758243at2"/>
<dbReference type="EC" id="3.1.21.3" evidence="10"/>
<dbReference type="InterPro" id="IPR051268">
    <property type="entry name" value="Type-I_R_enzyme_R_subunit"/>
</dbReference>
<evidence type="ECO:0000256" key="9">
    <source>
        <dbReference type="ARBA" id="ARBA00023125"/>
    </source>
</evidence>
<dbReference type="Gene3D" id="3.90.1570.50">
    <property type="match status" value="1"/>
</dbReference>
<dbReference type="InterPro" id="IPR055180">
    <property type="entry name" value="HsdR_RecA-like_helicase_dom_2"/>
</dbReference>
<dbReference type="InterPro" id="IPR014001">
    <property type="entry name" value="Helicase_ATP-bd"/>
</dbReference>
<proteinExistence type="inferred from homology"/>
<keyword evidence="14" id="KW-1185">Reference proteome</keyword>
<dbReference type="SUPFAM" id="SSF52540">
    <property type="entry name" value="P-loop containing nucleoside triphosphate hydrolases"/>
    <property type="match status" value="2"/>
</dbReference>
<accession>F0QBT4</accession>
<dbReference type="HOGENOM" id="CLU_005762_1_0_4"/>
<keyword evidence="7 10" id="KW-0378">Hydrolase</keyword>
<evidence type="ECO:0000259" key="12">
    <source>
        <dbReference type="PROSITE" id="PS51192"/>
    </source>
</evidence>
<dbReference type="GO" id="GO:0005524">
    <property type="term" value="F:ATP binding"/>
    <property type="evidence" value="ECO:0007669"/>
    <property type="project" value="UniProtKB-KW"/>
</dbReference>
<dbReference type="PROSITE" id="PS51192">
    <property type="entry name" value="HELICASE_ATP_BIND_1"/>
    <property type="match status" value="1"/>
</dbReference>
<sequence length="1067" mass="119101">MTEDQLEQDALSWLVEVGYTHLSGYDIAPDGPAPERDSFRQVLLPQRLRDAIARLNPHIPLAAREDAFKQVQDLGTPVLLSANRHFHRLLVGGVPVQYQQDGETRGDFVRLVDWGNAQANEWLAVNQFSLKGPHHTRRPDIILFLNGLPVVLLELKNPADENASIWKAYEQIQTYKAQIPDVFQYNEVLVVSDGSEALMGSLSSNAERFMAWRTIDGVALDPLGQFNELETLVRGALAPAYVLDYLRYFVLFEDDGGLVKKIAGYHQFHAVRAAIEQVVAASRPSGSHKGGVVWHTQGSGKSITMTCFAARVMQEPAMQNPTIVVITDRNDLDGQLFGVFSLAQDLLREQPVQVETRQDLRAKLANRPSGGIVFATIQKFMPGEDEDTFPVLSNRSNIVVIADEAHRTQYGFEAKLKTIRRKAGQPEGAATARTTGDAASSALTVDFVPPAYEVEHKYQAGYAQHLRDALPHATFVAFTGTPVSSEDRDTRAVFGDYIHVYDMQQAKEDGATVAIYYESRLAKLSLKQDELPHLDEEVDELAEDEEESTQARLKSRWAALEKVVGAEPRVAAVAADLVKHFEERNKAQSGKAMVVAMSRDICVHLYDEITRLRPGWHDADPEKGAVKIVMTGSASDKALLRPHIYGGQVKKRLEKRFKDPADPLRLVIVRDMWLTGFDAPCVHTLYVDKPMKGHNLMQAIARVNRVFKDKQGGLVVDYIGIGNELKAAMKEYTASKGRGKPTVDAHEAYAVLEEKLDVLRAMLHGFDYSGFLTGGHKVLAGAANHVLGLKSEGRRDGKKRFADTALAMSKAFTLCCTLDEAKAVREEVAFMQAVKVILTKKDITQQKKTDEQRELAIRQIIGSAVVSDRVVDIFDAVGLDKPNIGLLDDDFLAQVKNLPERNLAVELLERLLEGEIKSRFATNVVQERKFSELLGNVIKRYQNRSIETAQVMEELVEMARKFREAASRGESLGLTDDEVKFYDALILNESAARELSDETLKKIAHELTTSLRQNISVDWAHRESVRAKLRLMVKRILRKYKYPPDLADAAVELVLEQAETIGDEWVK</sequence>
<organism evidence="13 14">
    <name type="scientific">Paracidovorax avenae (strain ATCC 19860 / DSM 7227 / CCUG 15838 / JCM 20985 / LMG 2117 / NCPPB 1011)</name>
    <name type="common">Acidovorax avenae</name>
    <dbReference type="NCBI Taxonomy" id="643561"/>
    <lineage>
        <taxon>Bacteria</taxon>
        <taxon>Pseudomonadati</taxon>
        <taxon>Pseudomonadota</taxon>
        <taxon>Betaproteobacteria</taxon>
        <taxon>Burkholderiales</taxon>
        <taxon>Comamonadaceae</taxon>
        <taxon>Paracidovorax</taxon>
    </lineage>
</organism>
<dbReference type="GO" id="GO:0009035">
    <property type="term" value="F:type I site-specific deoxyribonuclease activity"/>
    <property type="evidence" value="ECO:0007669"/>
    <property type="project" value="UniProtKB-EC"/>
</dbReference>
<feature type="domain" description="Helicase ATP-binding" evidence="12">
    <location>
        <begin position="282"/>
        <end position="500"/>
    </location>
</feature>
<dbReference type="Pfam" id="PF22679">
    <property type="entry name" value="T1R_D3-like"/>
    <property type="match status" value="1"/>
</dbReference>
<dbReference type="REBASE" id="32827">
    <property type="entry name" value="Aav19860ORF4671P"/>
</dbReference>